<dbReference type="InterPro" id="IPR050834">
    <property type="entry name" value="Glycosyltransf_2"/>
</dbReference>
<protein>
    <submittedName>
        <fullName evidence="4">Putative Glycosyltransferase involved in cell wall biogenesis</fullName>
    </submittedName>
</protein>
<dbReference type="STRING" id="28173.VIBNI_A3689"/>
<proteinExistence type="predicted"/>
<keyword evidence="1 4" id="KW-0808">Transferase</keyword>
<keyword evidence="5" id="KW-1185">Reference proteome</keyword>
<dbReference type="PANTHER" id="PTHR43685:SF3">
    <property type="entry name" value="SLR2126 PROTEIN"/>
    <property type="match status" value="1"/>
</dbReference>
<evidence type="ECO:0000256" key="1">
    <source>
        <dbReference type="ARBA" id="ARBA00022679"/>
    </source>
</evidence>
<dbReference type="Proteomes" id="UP000016895">
    <property type="component" value="Chromosome 1"/>
</dbReference>
<dbReference type="PATRIC" id="fig|1260221.3.peg.3502"/>
<dbReference type="AlphaFoldDB" id="U4KA80"/>
<accession>U4KA80</accession>
<evidence type="ECO:0000259" key="3">
    <source>
        <dbReference type="Pfam" id="PF02709"/>
    </source>
</evidence>
<dbReference type="RefSeq" id="WP_022552045.1">
    <property type="nucleotide sequence ID" value="NC_022528.1"/>
</dbReference>
<dbReference type="KEGG" id="vni:VIBNI_A3689"/>
<dbReference type="InterPro" id="IPR001173">
    <property type="entry name" value="Glyco_trans_2-like"/>
</dbReference>
<dbReference type="InterPro" id="IPR027791">
    <property type="entry name" value="Galactosyl_T_C"/>
</dbReference>
<evidence type="ECO:0000313" key="4">
    <source>
        <dbReference type="EMBL" id="CCO59655.1"/>
    </source>
</evidence>
<dbReference type="SUPFAM" id="SSF53448">
    <property type="entry name" value="Nucleotide-diphospho-sugar transferases"/>
    <property type="match status" value="1"/>
</dbReference>
<sequence length="281" mass="32439">MKISLIVAVYKDYQALKLILDQASKQTYSDFEVVIAEDAENEAIPKLITKYPRINIVHCHQEDAGVRKMRSINNAIRASSGEYLIFIDGDCLPAPNFFECHAKMAKEGRILSGRRTNLGPKYSERIRDDKLDTTDLANNYLRHYLNVALDGKEGHAETGLYFDPNGWFFKTFFDKSKRSTSILGCHFSCFRKDIYYINGFDESYGQTALGDDTDIEWRFRAAGFELKSVKHATTVFHLYHEKRDRFIPEEASLYKTMLERKENKEYKAKLGLLQQPISNVD</sequence>
<name>U4KA80_9VIBR</name>
<dbReference type="GO" id="GO:0016740">
    <property type="term" value="F:transferase activity"/>
    <property type="evidence" value="ECO:0007669"/>
    <property type="project" value="UniProtKB-KW"/>
</dbReference>
<dbReference type="PANTHER" id="PTHR43685">
    <property type="entry name" value="GLYCOSYLTRANSFERASE"/>
    <property type="match status" value="1"/>
</dbReference>
<evidence type="ECO:0000259" key="2">
    <source>
        <dbReference type="Pfam" id="PF00535"/>
    </source>
</evidence>
<reference evidence="4 5" key="1">
    <citation type="journal article" date="2013" name="ISME J.">
        <title>Comparative genomics of pathogenic lineages of Vibrio nigripulchritudo identifies virulence-associated traits.</title>
        <authorList>
            <person name="Goudenege D."/>
            <person name="Labreuche Y."/>
            <person name="Krin E."/>
            <person name="Ansquer D."/>
            <person name="Mangenot S."/>
            <person name="Calteau A."/>
            <person name="Medigue C."/>
            <person name="Mazel D."/>
            <person name="Polz M.F."/>
            <person name="Le Roux F."/>
        </authorList>
    </citation>
    <scope>NUCLEOTIDE SEQUENCE [LARGE SCALE GENOMIC DNA]</scope>
    <source>
        <strain evidence="5">SnF1</strain>
    </source>
</reference>
<dbReference type="Pfam" id="PF00535">
    <property type="entry name" value="Glycos_transf_2"/>
    <property type="match status" value="1"/>
</dbReference>
<evidence type="ECO:0000313" key="5">
    <source>
        <dbReference type="Proteomes" id="UP000016895"/>
    </source>
</evidence>
<dbReference type="InterPro" id="IPR029044">
    <property type="entry name" value="Nucleotide-diphossugar_trans"/>
</dbReference>
<dbReference type="Gene3D" id="3.90.550.10">
    <property type="entry name" value="Spore Coat Polysaccharide Biosynthesis Protein SpsA, Chain A"/>
    <property type="match status" value="1"/>
</dbReference>
<dbReference type="OrthoDB" id="9801954at2"/>
<feature type="domain" description="Glycosyltransferase 2-like" evidence="2">
    <location>
        <begin position="4"/>
        <end position="122"/>
    </location>
</feature>
<dbReference type="EMBL" id="FO203526">
    <property type="protein sequence ID" value="CCO59655.1"/>
    <property type="molecule type" value="Genomic_DNA"/>
</dbReference>
<feature type="domain" description="Galactosyltransferase C-terminal" evidence="3">
    <location>
        <begin position="173"/>
        <end position="241"/>
    </location>
</feature>
<organism evidence="4 5">
    <name type="scientific">Vibrio nigripulchritudo</name>
    <dbReference type="NCBI Taxonomy" id="28173"/>
    <lineage>
        <taxon>Bacteria</taxon>
        <taxon>Pseudomonadati</taxon>
        <taxon>Pseudomonadota</taxon>
        <taxon>Gammaproteobacteria</taxon>
        <taxon>Vibrionales</taxon>
        <taxon>Vibrionaceae</taxon>
        <taxon>Vibrio</taxon>
    </lineage>
</organism>
<dbReference type="Pfam" id="PF02709">
    <property type="entry name" value="Glyco_transf_7C"/>
    <property type="match status" value="1"/>
</dbReference>
<gene>
    <name evidence="4" type="ORF">VIBNI_A3689</name>
</gene>